<dbReference type="EMBL" id="MT142535">
    <property type="protein sequence ID" value="QJA84815.1"/>
    <property type="molecule type" value="Genomic_DNA"/>
</dbReference>
<evidence type="ECO:0000313" key="1">
    <source>
        <dbReference type="EMBL" id="QJA67312.1"/>
    </source>
</evidence>
<dbReference type="AlphaFoldDB" id="A0A6M3KTM5"/>
<dbReference type="EMBL" id="MT141569">
    <property type="protein sequence ID" value="QJA67312.1"/>
    <property type="molecule type" value="Genomic_DNA"/>
</dbReference>
<protein>
    <submittedName>
        <fullName evidence="2">Uncharacterized protein</fullName>
    </submittedName>
</protein>
<organism evidence="2">
    <name type="scientific">viral metagenome</name>
    <dbReference type="NCBI Taxonomy" id="1070528"/>
    <lineage>
        <taxon>unclassified sequences</taxon>
        <taxon>metagenomes</taxon>
        <taxon>organismal metagenomes</taxon>
    </lineage>
</organism>
<proteinExistence type="predicted"/>
<name>A0A6M3KTM5_9ZZZZ</name>
<reference evidence="2" key="1">
    <citation type="submission" date="2020-03" db="EMBL/GenBank/DDBJ databases">
        <title>The deep terrestrial virosphere.</title>
        <authorList>
            <person name="Holmfeldt K."/>
            <person name="Nilsson E."/>
            <person name="Simone D."/>
            <person name="Lopez-Fernandez M."/>
            <person name="Wu X."/>
            <person name="de Brujin I."/>
            <person name="Lundin D."/>
            <person name="Andersson A."/>
            <person name="Bertilsson S."/>
            <person name="Dopson M."/>
        </authorList>
    </citation>
    <scope>NUCLEOTIDE SEQUENCE</scope>
    <source>
        <strain evidence="2">MM415A00148</strain>
        <strain evidence="1">MM415B00245</strain>
    </source>
</reference>
<evidence type="ECO:0000313" key="2">
    <source>
        <dbReference type="EMBL" id="QJA84815.1"/>
    </source>
</evidence>
<sequence length="91" mass="9610">MDKYSVVGPHYDGTVISSAVTLTPPAGAHGIRMQALTQNVRYTLDGTVPTATTGFQLKAADAAIVVPLSTSMSIKVIEETATADIQYQWLG</sequence>
<gene>
    <name evidence="2" type="ORF">MM415A00148_0033</name>
    <name evidence="1" type="ORF">MM415B00245_0018</name>
</gene>
<accession>A0A6M3KTM5</accession>